<sequence length="60" mass="6255">MEDALEGISNLKTHWSRAADLTDVLLPTSDASLTAGDDIVRKPAAAIDDAEEGDDDGADV</sequence>
<protein>
    <submittedName>
        <fullName evidence="1">Uncharacterized protein</fullName>
    </submittedName>
</protein>
<reference evidence="1" key="1">
    <citation type="journal article" date="2023" name="PhytoFront">
        <title>Draft Genome Resources of Seven Strains of Tilletia horrida, Causal Agent of Kernel Smut of Rice.</title>
        <authorList>
            <person name="Khanal S."/>
            <person name="Antony Babu S."/>
            <person name="Zhou X.G."/>
        </authorList>
    </citation>
    <scope>NUCLEOTIDE SEQUENCE</scope>
    <source>
        <strain evidence="1">TX3</strain>
    </source>
</reference>
<keyword evidence="2" id="KW-1185">Reference proteome</keyword>
<dbReference type="EMBL" id="JAPDMQ010000519">
    <property type="protein sequence ID" value="KAK0523362.1"/>
    <property type="molecule type" value="Genomic_DNA"/>
</dbReference>
<dbReference type="AlphaFoldDB" id="A0AAN6JIA4"/>
<gene>
    <name evidence="1" type="ORF">OC842_006170</name>
</gene>
<organism evidence="1 2">
    <name type="scientific">Tilletia horrida</name>
    <dbReference type="NCBI Taxonomy" id="155126"/>
    <lineage>
        <taxon>Eukaryota</taxon>
        <taxon>Fungi</taxon>
        <taxon>Dikarya</taxon>
        <taxon>Basidiomycota</taxon>
        <taxon>Ustilaginomycotina</taxon>
        <taxon>Exobasidiomycetes</taxon>
        <taxon>Tilletiales</taxon>
        <taxon>Tilletiaceae</taxon>
        <taxon>Tilletia</taxon>
    </lineage>
</organism>
<name>A0AAN6JIA4_9BASI</name>
<proteinExistence type="predicted"/>
<comment type="caution">
    <text evidence="1">The sequence shown here is derived from an EMBL/GenBank/DDBJ whole genome shotgun (WGS) entry which is preliminary data.</text>
</comment>
<dbReference type="Proteomes" id="UP001176521">
    <property type="component" value="Unassembled WGS sequence"/>
</dbReference>
<evidence type="ECO:0000313" key="1">
    <source>
        <dbReference type="EMBL" id="KAK0523362.1"/>
    </source>
</evidence>
<accession>A0AAN6JIA4</accession>
<evidence type="ECO:0000313" key="2">
    <source>
        <dbReference type="Proteomes" id="UP001176521"/>
    </source>
</evidence>